<evidence type="ECO:0000313" key="10">
    <source>
        <dbReference type="Proteomes" id="UP000290567"/>
    </source>
</evidence>
<evidence type="ECO:0000256" key="4">
    <source>
        <dbReference type="ARBA" id="ARBA00022597"/>
    </source>
</evidence>
<sequence>MFKNLFNKKKSTDIYQAVKGEVIPLSEVADQVFSQEMMGRGFAIRPAEGVIETPIEGVIDSVFPTKHAVTIKNANDVAILVHIGIDTVELNGEGLDILVKEGEKVTKGTQIAQVDFEAIKTNGKGTDVIFVFPELAAEKTITIITDEPGIVARID</sequence>
<dbReference type="GO" id="GO:0016301">
    <property type="term" value="F:kinase activity"/>
    <property type="evidence" value="ECO:0007669"/>
    <property type="project" value="UniProtKB-KW"/>
</dbReference>
<keyword evidence="7" id="KW-0418">Kinase</keyword>
<dbReference type="Gene3D" id="2.70.70.10">
    <property type="entry name" value="Glucose Permease (Domain IIA)"/>
    <property type="match status" value="1"/>
</dbReference>
<comment type="caution">
    <text evidence="9">The sequence shown here is derived from an EMBL/GenBank/DDBJ whole genome shotgun (WGS) entry which is preliminary data.</text>
</comment>
<evidence type="ECO:0000256" key="5">
    <source>
        <dbReference type="ARBA" id="ARBA00022679"/>
    </source>
</evidence>
<evidence type="ECO:0000256" key="7">
    <source>
        <dbReference type="ARBA" id="ARBA00022777"/>
    </source>
</evidence>
<accession>A0A4P5PA16</accession>
<protein>
    <submittedName>
        <fullName evidence="9">PTS N-acetylglucosamine transporter subunit IIABC</fullName>
    </submittedName>
</protein>
<evidence type="ECO:0000313" key="9">
    <source>
        <dbReference type="EMBL" id="GCF94927.1"/>
    </source>
</evidence>
<dbReference type="InterPro" id="IPR001127">
    <property type="entry name" value="PTS_EIIA_1_perm"/>
</dbReference>
<gene>
    <name evidence="9" type="ORF">NRIC_28180</name>
</gene>
<keyword evidence="10" id="KW-1185">Reference proteome</keyword>
<dbReference type="GO" id="GO:0009401">
    <property type="term" value="P:phosphoenolpyruvate-dependent sugar phosphotransferase system"/>
    <property type="evidence" value="ECO:0007669"/>
    <property type="project" value="UniProtKB-KW"/>
</dbReference>
<dbReference type="EMBL" id="BJCC01000025">
    <property type="protein sequence ID" value="GCF94927.1"/>
    <property type="molecule type" value="Genomic_DNA"/>
</dbReference>
<keyword evidence="4" id="KW-0762">Sugar transport</keyword>
<dbReference type="Pfam" id="PF00358">
    <property type="entry name" value="PTS_EIIA_1"/>
    <property type="match status" value="1"/>
</dbReference>
<dbReference type="AlphaFoldDB" id="A0A4P5PA16"/>
<dbReference type="PANTHER" id="PTHR45008">
    <property type="entry name" value="PTS SYSTEM GLUCOSE-SPECIFIC EIIA COMPONENT"/>
    <property type="match status" value="1"/>
</dbReference>
<dbReference type="FunFam" id="2.70.70.10:FF:000001">
    <property type="entry name" value="PTS system glucose-specific IIA component"/>
    <property type="match status" value="1"/>
</dbReference>
<dbReference type="PROSITE" id="PS51093">
    <property type="entry name" value="PTS_EIIA_TYPE_1"/>
    <property type="match status" value="1"/>
</dbReference>
<dbReference type="InterPro" id="IPR011055">
    <property type="entry name" value="Dup_hybrid_motif"/>
</dbReference>
<name>A0A4P5PA16_9ENTE</name>
<keyword evidence="5" id="KW-0808">Transferase</keyword>
<evidence type="ECO:0000256" key="6">
    <source>
        <dbReference type="ARBA" id="ARBA00022683"/>
    </source>
</evidence>
<dbReference type="InterPro" id="IPR050890">
    <property type="entry name" value="PTS_EIIA_component"/>
</dbReference>
<evidence type="ECO:0000256" key="1">
    <source>
        <dbReference type="ARBA" id="ARBA00004496"/>
    </source>
</evidence>
<dbReference type="GO" id="GO:0005737">
    <property type="term" value="C:cytoplasm"/>
    <property type="evidence" value="ECO:0007669"/>
    <property type="project" value="UniProtKB-SubCell"/>
</dbReference>
<dbReference type="OrthoDB" id="9769191at2"/>
<proteinExistence type="predicted"/>
<feature type="domain" description="PTS EIIA type-1" evidence="8">
    <location>
        <begin position="30"/>
        <end position="134"/>
    </location>
</feature>
<dbReference type="PANTHER" id="PTHR45008:SF1">
    <property type="entry name" value="PTS SYSTEM GLUCOSE-SPECIFIC EIIA COMPONENT"/>
    <property type="match status" value="1"/>
</dbReference>
<dbReference type="RefSeq" id="WP_146623333.1">
    <property type="nucleotide sequence ID" value="NZ_BJCC01000025.1"/>
</dbReference>
<dbReference type="GO" id="GO:0005886">
    <property type="term" value="C:plasma membrane"/>
    <property type="evidence" value="ECO:0007669"/>
    <property type="project" value="UniProtKB-SubCell"/>
</dbReference>
<dbReference type="NCBIfam" id="TIGR00830">
    <property type="entry name" value="PTBA"/>
    <property type="match status" value="1"/>
</dbReference>
<keyword evidence="3" id="KW-0813">Transport</keyword>
<evidence type="ECO:0000256" key="2">
    <source>
        <dbReference type="ARBA" id="ARBA00004651"/>
    </source>
</evidence>
<evidence type="ECO:0000256" key="3">
    <source>
        <dbReference type="ARBA" id="ARBA00022448"/>
    </source>
</evidence>
<evidence type="ECO:0000259" key="8">
    <source>
        <dbReference type="PROSITE" id="PS51093"/>
    </source>
</evidence>
<dbReference type="Proteomes" id="UP000290567">
    <property type="component" value="Unassembled WGS sequence"/>
</dbReference>
<comment type="subcellular location">
    <subcellularLocation>
        <location evidence="2">Cell membrane</location>
        <topology evidence="2">Multi-pass membrane protein</topology>
    </subcellularLocation>
    <subcellularLocation>
        <location evidence="1">Cytoplasm</location>
    </subcellularLocation>
</comment>
<reference evidence="10" key="1">
    <citation type="submission" date="2019-02" db="EMBL/GenBank/DDBJ databases">
        <title>Draft genome sequence of Enterococcus sp. Gos25-1.</title>
        <authorList>
            <person name="Tanaka N."/>
            <person name="Shiwa Y."/>
            <person name="Fujita N."/>
        </authorList>
    </citation>
    <scope>NUCLEOTIDE SEQUENCE [LARGE SCALE GENOMIC DNA]</scope>
    <source>
        <strain evidence="10">Gos25-1</strain>
    </source>
</reference>
<keyword evidence="6" id="KW-0598">Phosphotransferase system</keyword>
<dbReference type="SUPFAM" id="SSF51261">
    <property type="entry name" value="Duplicated hybrid motif"/>
    <property type="match status" value="1"/>
</dbReference>
<organism evidence="9 10">
    <name type="scientific">Enterococcus florum</name>
    <dbReference type="NCBI Taxonomy" id="2480627"/>
    <lineage>
        <taxon>Bacteria</taxon>
        <taxon>Bacillati</taxon>
        <taxon>Bacillota</taxon>
        <taxon>Bacilli</taxon>
        <taxon>Lactobacillales</taxon>
        <taxon>Enterococcaceae</taxon>
        <taxon>Enterococcus</taxon>
    </lineage>
</organism>